<dbReference type="EMBL" id="FOLO01000082">
    <property type="protein sequence ID" value="SFD66354.1"/>
    <property type="molecule type" value="Genomic_DNA"/>
</dbReference>
<dbReference type="Pfam" id="PF00593">
    <property type="entry name" value="TonB_dep_Rec_b-barrel"/>
    <property type="match status" value="1"/>
</dbReference>
<dbReference type="InterPro" id="IPR037066">
    <property type="entry name" value="Plug_dom_sf"/>
</dbReference>
<dbReference type="InterPro" id="IPR036942">
    <property type="entry name" value="Beta-barrel_TonB_sf"/>
</dbReference>
<dbReference type="InterPro" id="IPR000531">
    <property type="entry name" value="Beta-barrel_TonB"/>
</dbReference>
<evidence type="ECO:0000256" key="7">
    <source>
        <dbReference type="ARBA" id="ARBA00023237"/>
    </source>
</evidence>
<dbReference type="AlphaFoldDB" id="A0A1I1U6N1"/>
<keyword evidence="14" id="KW-1185">Reference proteome</keyword>
<name>A0A1I1U6N1_9GAMM</name>
<dbReference type="GO" id="GO:0009279">
    <property type="term" value="C:cell outer membrane"/>
    <property type="evidence" value="ECO:0007669"/>
    <property type="project" value="UniProtKB-SubCell"/>
</dbReference>
<dbReference type="Gene3D" id="2.40.170.20">
    <property type="entry name" value="TonB-dependent receptor, beta-barrel domain"/>
    <property type="match status" value="1"/>
</dbReference>
<dbReference type="InterPro" id="IPR039426">
    <property type="entry name" value="TonB-dep_rcpt-like"/>
</dbReference>
<reference evidence="13 14" key="1">
    <citation type="submission" date="2016-10" db="EMBL/GenBank/DDBJ databases">
        <authorList>
            <person name="de Groot N.N."/>
        </authorList>
    </citation>
    <scope>NUCLEOTIDE SEQUENCE [LARGE SCALE GENOMIC DNA]</scope>
    <source>
        <strain evidence="13 14">DSM 6059</strain>
    </source>
</reference>
<keyword evidence="5 9" id="KW-0798">TonB box</keyword>
<accession>A0A1I1U6N1</accession>
<dbReference type="Gene3D" id="2.170.130.10">
    <property type="entry name" value="TonB-dependent receptor, plug domain"/>
    <property type="match status" value="1"/>
</dbReference>
<evidence type="ECO:0000259" key="12">
    <source>
        <dbReference type="Pfam" id="PF07715"/>
    </source>
</evidence>
<dbReference type="Proteomes" id="UP000198862">
    <property type="component" value="Unassembled WGS sequence"/>
</dbReference>
<dbReference type="STRING" id="1123010.SAMN02745724_05129"/>
<feature type="signal peptide" evidence="10">
    <location>
        <begin position="1"/>
        <end position="24"/>
    </location>
</feature>
<keyword evidence="7 8" id="KW-0998">Cell outer membrane</keyword>
<evidence type="ECO:0000256" key="5">
    <source>
        <dbReference type="ARBA" id="ARBA00023077"/>
    </source>
</evidence>
<dbReference type="PANTHER" id="PTHR47234">
    <property type="match status" value="1"/>
</dbReference>
<dbReference type="InterPro" id="IPR012910">
    <property type="entry name" value="Plug_dom"/>
</dbReference>
<evidence type="ECO:0000256" key="4">
    <source>
        <dbReference type="ARBA" id="ARBA00022692"/>
    </source>
</evidence>
<dbReference type="Pfam" id="PF07715">
    <property type="entry name" value="Plug"/>
    <property type="match status" value="1"/>
</dbReference>
<evidence type="ECO:0000256" key="8">
    <source>
        <dbReference type="PROSITE-ProRule" id="PRU01360"/>
    </source>
</evidence>
<evidence type="ECO:0000256" key="3">
    <source>
        <dbReference type="ARBA" id="ARBA00022452"/>
    </source>
</evidence>
<keyword evidence="10" id="KW-0732">Signal</keyword>
<organism evidence="13 14">
    <name type="scientific">Pseudoalteromonas denitrificans DSM 6059</name>
    <dbReference type="NCBI Taxonomy" id="1123010"/>
    <lineage>
        <taxon>Bacteria</taxon>
        <taxon>Pseudomonadati</taxon>
        <taxon>Pseudomonadota</taxon>
        <taxon>Gammaproteobacteria</taxon>
        <taxon>Alteromonadales</taxon>
        <taxon>Pseudoalteromonadaceae</taxon>
        <taxon>Pseudoalteromonas</taxon>
    </lineage>
</organism>
<keyword evidence="4 8" id="KW-0812">Transmembrane</keyword>
<protein>
    <submittedName>
        <fullName evidence="13">TonB-dependent Receptor Plug Domain</fullName>
    </submittedName>
</protein>
<evidence type="ECO:0000256" key="10">
    <source>
        <dbReference type="SAM" id="SignalP"/>
    </source>
</evidence>
<dbReference type="CDD" id="cd01347">
    <property type="entry name" value="ligand_gated_channel"/>
    <property type="match status" value="1"/>
</dbReference>
<evidence type="ECO:0000313" key="13">
    <source>
        <dbReference type="EMBL" id="SFD66354.1"/>
    </source>
</evidence>
<dbReference type="PROSITE" id="PS52016">
    <property type="entry name" value="TONB_DEPENDENT_REC_3"/>
    <property type="match status" value="1"/>
</dbReference>
<feature type="domain" description="TonB-dependent receptor-like beta-barrel" evidence="11">
    <location>
        <begin position="344"/>
        <end position="844"/>
    </location>
</feature>
<evidence type="ECO:0000256" key="2">
    <source>
        <dbReference type="ARBA" id="ARBA00022448"/>
    </source>
</evidence>
<sequence length="880" mass="96007">MLSNKTLIALACSTALSPFLATQAQITKNIEHIEVTGSHIKRVDLESASPVTIINAADIALSGISSVEELLQEMTASAGPAGNATNAYWTSNGYATAQINLRGMGIKRTLVLLNGRRLVAGGTGANDSPDLNMIPVALIKQVEVLKDGASAIYGADAVAGVVNIITKQDFSGAELTAKAGSTDQGDGKNQEFNLILGGDFDRGNAVINFNYVKTGSVLQSARNPCPLTENNGKLECFYSGRTAGGRALLADGSEVQFNQDFNGDGNAYETYNNSKHGYNWFESLNSYSPMQRFNFASLVNFNINDNLQLSSELIYAKRKSEQIVTPRSFKNFEVAKDFIYNPTDQDLTLKSRRNTEVADPEFYQETDTIQANFALNGSLTNDWQWQLSYNFGRNTGVDGWSYDMNDEKVAHTLDASICSVDINAAIPCGDYFGINELSPEVIDYITYQREGSGGNEMRAWSGQLTGDLIELNAGSLAFAFGLESRSEKGWRNPDSIAQLNGEEDAIAGKFNVKEAYLELSVPLLADVDYAKSLSTDIAIRYSDYSTFGSNNTYKLGLTWRINDAVMLRGVKSTAFRTPTISELFGGTNSENLITIDPCENATGTILTNCTNAGVPISFEQDGSTIKTGVGGNPEVGPETANTFTLGAVIQLPIADDLSLTVDYFDIKIDDAINSVAGSNMLRLCYSDPIAYAGYCQSFSRDTITHQVTALEKRPMNAANEHVNGIDFNIAYKSEINNYQLNINWDTTHLLKHENTAFAGAETEVLLGKITADRGSFTKWKSNLNAKIHINALQLGYSLRFIGKADDENGGGPIGQTVPSISYHDIQANYHATETLNLSMGIDNLFNKQAPYLTSWNDANTDVFTYDTVGRRGYIKMNYRF</sequence>
<feature type="domain" description="TonB-dependent receptor plug" evidence="12">
    <location>
        <begin position="46"/>
        <end position="161"/>
    </location>
</feature>
<comment type="subcellular location">
    <subcellularLocation>
        <location evidence="1 8">Cell outer membrane</location>
        <topology evidence="1 8">Multi-pass membrane protein</topology>
    </subcellularLocation>
</comment>
<comment type="similarity">
    <text evidence="8 9">Belongs to the TonB-dependent receptor family.</text>
</comment>
<dbReference type="RefSeq" id="WP_091991513.1">
    <property type="nucleotide sequence ID" value="NZ_FOLO01000082.1"/>
</dbReference>
<dbReference type="PANTHER" id="PTHR47234:SF2">
    <property type="entry name" value="TONB-DEPENDENT RECEPTOR"/>
    <property type="match status" value="1"/>
</dbReference>
<feature type="chain" id="PRO_5011618001" evidence="10">
    <location>
        <begin position="25"/>
        <end position="880"/>
    </location>
</feature>
<evidence type="ECO:0000259" key="11">
    <source>
        <dbReference type="Pfam" id="PF00593"/>
    </source>
</evidence>
<evidence type="ECO:0000256" key="9">
    <source>
        <dbReference type="RuleBase" id="RU003357"/>
    </source>
</evidence>
<proteinExistence type="inferred from homology"/>
<keyword evidence="3 8" id="KW-1134">Transmembrane beta strand</keyword>
<dbReference type="OrthoDB" id="176248at2"/>
<evidence type="ECO:0000313" key="14">
    <source>
        <dbReference type="Proteomes" id="UP000198862"/>
    </source>
</evidence>
<evidence type="ECO:0000256" key="1">
    <source>
        <dbReference type="ARBA" id="ARBA00004571"/>
    </source>
</evidence>
<keyword evidence="6 8" id="KW-0472">Membrane</keyword>
<keyword evidence="13" id="KW-0675">Receptor</keyword>
<gene>
    <name evidence="13" type="ORF">SAMN02745724_05129</name>
</gene>
<evidence type="ECO:0000256" key="6">
    <source>
        <dbReference type="ARBA" id="ARBA00023136"/>
    </source>
</evidence>
<dbReference type="SUPFAM" id="SSF56935">
    <property type="entry name" value="Porins"/>
    <property type="match status" value="1"/>
</dbReference>
<keyword evidence="2 8" id="KW-0813">Transport</keyword>